<accession>A0AAF0XQG2</accession>
<reference evidence="3" key="2">
    <citation type="submission" date="2022-03" db="EMBL/GenBank/DDBJ databases">
        <title>Draft title - Genomic analysis of global carrot germplasm unveils the trajectory of domestication and the origin of high carotenoid orange carrot.</title>
        <authorList>
            <person name="Iorizzo M."/>
            <person name="Ellison S."/>
            <person name="Senalik D."/>
            <person name="Macko-Podgorni A."/>
            <person name="Grzebelus D."/>
            <person name="Bostan H."/>
            <person name="Rolling W."/>
            <person name="Curaba J."/>
            <person name="Simon P."/>
        </authorList>
    </citation>
    <scope>NUCLEOTIDE SEQUENCE</scope>
    <source>
        <tissue evidence="3">Leaf</tissue>
    </source>
</reference>
<dbReference type="PANTHER" id="PTHR35546">
    <property type="entry name" value="F-BOX PROTEIN INTERACTION DOMAIN PROTEIN-RELATED"/>
    <property type="match status" value="1"/>
</dbReference>
<evidence type="ECO:0000259" key="2">
    <source>
        <dbReference type="Pfam" id="PF07734"/>
    </source>
</evidence>
<gene>
    <name evidence="3" type="ORF">DCAR_0830745</name>
</gene>
<name>A0AAF0XQG2_DAUCS</name>
<dbReference type="PANTHER" id="PTHR35546:SF115">
    <property type="entry name" value="F-BOX DOMAIN-CONTAINING PROTEIN"/>
    <property type="match status" value="1"/>
</dbReference>
<protein>
    <recommendedName>
        <fullName evidence="5">F-box domain-containing protein</fullName>
    </recommendedName>
</protein>
<evidence type="ECO:0000313" key="3">
    <source>
        <dbReference type="EMBL" id="WOH11264.1"/>
    </source>
</evidence>
<feature type="domain" description="F-box" evidence="1">
    <location>
        <begin position="16"/>
        <end position="50"/>
    </location>
</feature>
<dbReference type="AlphaFoldDB" id="A0AAF0XQG2"/>
<dbReference type="InterPro" id="IPR006527">
    <property type="entry name" value="F-box-assoc_dom_typ1"/>
</dbReference>
<reference evidence="3" key="1">
    <citation type="journal article" date="2016" name="Nat. Genet.">
        <title>A high-quality carrot genome assembly provides new insights into carotenoid accumulation and asterid genome evolution.</title>
        <authorList>
            <person name="Iorizzo M."/>
            <person name="Ellison S."/>
            <person name="Senalik D."/>
            <person name="Zeng P."/>
            <person name="Satapoomin P."/>
            <person name="Huang J."/>
            <person name="Bowman M."/>
            <person name="Iovene M."/>
            <person name="Sanseverino W."/>
            <person name="Cavagnaro P."/>
            <person name="Yildiz M."/>
            <person name="Macko-Podgorni A."/>
            <person name="Moranska E."/>
            <person name="Grzebelus E."/>
            <person name="Grzebelus D."/>
            <person name="Ashrafi H."/>
            <person name="Zheng Z."/>
            <person name="Cheng S."/>
            <person name="Spooner D."/>
            <person name="Van Deynze A."/>
            <person name="Simon P."/>
        </authorList>
    </citation>
    <scope>NUCLEOTIDE SEQUENCE</scope>
    <source>
        <tissue evidence="3">Leaf</tissue>
    </source>
</reference>
<evidence type="ECO:0000313" key="4">
    <source>
        <dbReference type="Proteomes" id="UP000077755"/>
    </source>
</evidence>
<evidence type="ECO:0000259" key="1">
    <source>
        <dbReference type="Pfam" id="PF00646"/>
    </source>
</evidence>
<dbReference type="InterPro" id="IPR036047">
    <property type="entry name" value="F-box-like_dom_sf"/>
</dbReference>
<dbReference type="InterPro" id="IPR017451">
    <property type="entry name" value="F-box-assoc_interact_dom"/>
</dbReference>
<sequence length="382" mass="43292">MNLVDSSSNDPVISDDDLLSLILLRVPIPSVLQFKSVSKRWLSIIDTPRFSLLRNALPLRTSALFLLPPISFYGVPDIIHFVPLDDHTHITSPFRNLTFLGDPGLLSKIRIVHSCGGLLLCSSGPLCTSLSEITEYIYNPTTNHLRTLPKHWPLHYGSALAFDPSKSPHYKVLICGSPPDLSTDHGQFQIYSSKTGSWRASGHPFNLTCKADKLAWRNSVFFNGCIHWISNLEYGCSYFNLDEERLHTMPRPPVGQDFFVGVSQNHLHVIEACPRDNSVQVYDMKYDYSGWLVKYKVDLSPVCQVFPEMYGNCSLVKVLSLVRRENFKDDSFLVFKIPGKVIRYNIVDRTFKAIWDIPVPDPLTSTPGDFKAFQYIESLSYV</sequence>
<dbReference type="EMBL" id="CP093350">
    <property type="protein sequence ID" value="WOH11264.1"/>
    <property type="molecule type" value="Genomic_DNA"/>
</dbReference>
<proteinExistence type="predicted"/>
<dbReference type="NCBIfam" id="TIGR01640">
    <property type="entry name" value="F_box_assoc_1"/>
    <property type="match status" value="1"/>
</dbReference>
<dbReference type="SUPFAM" id="SSF81383">
    <property type="entry name" value="F-box domain"/>
    <property type="match status" value="1"/>
</dbReference>
<organism evidence="3 4">
    <name type="scientific">Daucus carota subsp. sativus</name>
    <name type="common">Carrot</name>
    <dbReference type="NCBI Taxonomy" id="79200"/>
    <lineage>
        <taxon>Eukaryota</taxon>
        <taxon>Viridiplantae</taxon>
        <taxon>Streptophyta</taxon>
        <taxon>Embryophyta</taxon>
        <taxon>Tracheophyta</taxon>
        <taxon>Spermatophyta</taxon>
        <taxon>Magnoliopsida</taxon>
        <taxon>eudicotyledons</taxon>
        <taxon>Gunneridae</taxon>
        <taxon>Pentapetalae</taxon>
        <taxon>asterids</taxon>
        <taxon>campanulids</taxon>
        <taxon>Apiales</taxon>
        <taxon>Apiaceae</taxon>
        <taxon>Apioideae</taxon>
        <taxon>Scandiceae</taxon>
        <taxon>Daucinae</taxon>
        <taxon>Daucus</taxon>
        <taxon>Daucus sect. Daucus</taxon>
    </lineage>
</organism>
<dbReference type="Pfam" id="PF00646">
    <property type="entry name" value="F-box"/>
    <property type="match status" value="1"/>
</dbReference>
<feature type="domain" description="F-box associated beta-propeller type 1" evidence="2">
    <location>
        <begin position="107"/>
        <end position="257"/>
    </location>
</feature>
<evidence type="ECO:0008006" key="5">
    <source>
        <dbReference type="Google" id="ProtNLM"/>
    </source>
</evidence>
<dbReference type="Proteomes" id="UP000077755">
    <property type="component" value="Chromosome 8"/>
</dbReference>
<dbReference type="InterPro" id="IPR011043">
    <property type="entry name" value="Gal_Oxase/kelch_b-propeller"/>
</dbReference>
<keyword evidence="4" id="KW-1185">Reference proteome</keyword>
<dbReference type="InterPro" id="IPR001810">
    <property type="entry name" value="F-box_dom"/>
</dbReference>
<dbReference type="SUPFAM" id="SSF50965">
    <property type="entry name" value="Galactose oxidase, central domain"/>
    <property type="match status" value="1"/>
</dbReference>
<dbReference type="Pfam" id="PF07734">
    <property type="entry name" value="FBA_1"/>
    <property type="match status" value="1"/>
</dbReference>
<dbReference type="InterPro" id="IPR055290">
    <property type="entry name" value="At3g26010-like"/>
</dbReference>